<evidence type="ECO:0000259" key="2">
    <source>
        <dbReference type="PROSITE" id="PS50181"/>
    </source>
</evidence>
<feature type="domain" description="F-box" evidence="2">
    <location>
        <begin position="41"/>
        <end position="90"/>
    </location>
</feature>
<dbReference type="InterPro" id="IPR001810">
    <property type="entry name" value="F-box_dom"/>
</dbReference>
<evidence type="ECO:0000313" key="4">
    <source>
        <dbReference type="Proteomes" id="UP000320762"/>
    </source>
</evidence>
<dbReference type="Gene3D" id="1.20.1280.50">
    <property type="match status" value="1"/>
</dbReference>
<reference evidence="3 4" key="1">
    <citation type="journal article" date="2019" name="New Phytol.">
        <title>Comparative genomics reveals unique wood-decay strategies and fruiting body development in the Schizophyllaceae.</title>
        <authorList>
            <person name="Almasi E."/>
            <person name="Sahu N."/>
            <person name="Krizsan K."/>
            <person name="Balint B."/>
            <person name="Kovacs G.M."/>
            <person name="Kiss B."/>
            <person name="Cseklye J."/>
            <person name="Drula E."/>
            <person name="Henrissat B."/>
            <person name="Nagy I."/>
            <person name="Chovatia M."/>
            <person name="Adam C."/>
            <person name="LaButti K."/>
            <person name="Lipzen A."/>
            <person name="Riley R."/>
            <person name="Grigoriev I.V."/>
            <person name="Nagy L.G."/>
        </authorList>
    </citation>
    <scope>NUCLEOTIDE SEQUENCE [LARGE SCALE GENOMIC DNA]</scope>
    <source>
        <strain evidence="3 4">NL-1724</strain>
    </source>
</reference>
<dbReference type="Pfam" id="PF00646">
    <property type="entry name" value="F-box"/>
    <property type="match status" value="1"/>
</dbReference>
<dbReference type="PROSITE" id="PS50181">
    <property type="entry name" value="FBOX"/>
    <property type="match status" value="1"/>
</dbReference>
<dbReference type="STRING" id="97359.A0A550C3F8"/>
<proteinExistence type="predicted"/>
<comment type="caution">
    <text evidence="3">The sequence shown here is derived from an EMBL/GenBank/DDBJ whole genome shotgun (WGS) entry which is preliminary data.</text>
</comment>
<name>A0A550C3F8_9AGAR</name>
<dbReference type="Proteomes" id="UP000320762">
    <property type="component" value="Unassembled WGS sequence"/>
</dbReference>
<dbReference type="EMBL" id="VDMD01000028">
    <property type="protein sequence ID" value="TRM59335.1"/>
    <property type="molecule type" value="Genomic_DNA"/>
</dbReference>
<dbReference type="OrthoDB" id="2322499at2759"/>
<keyword evidence="4" id="KW-1185">Reference proteome</keyword>
<dbReference type="SMART" id="SM00256">
    <property type="entry name" value="FBOX"/>
    <property type="match status" value="1"/>
</dbReference>
<sequence length="624" mass="71622">MGPSGSQHDRKDAGKPPTSSSIVAKTGSGNKGARVVAKGKLNILPDMPLDVLYEIFSHLDPPSVLNVSYTSRGLRSILITKNSRAVWRDCLASDADLPRKPDSLNEPQWIELAFGNTCTYCKMQCHTRVYKLDSIEATIESFRSIDATDAGAVKKFEAPFLDRVRQAQKYAETCDHWLHVILPRKRRLEQERMMKERLHQIECRLREHGFSEEIDYLHVVSSRLLEEHPLVRSFDELTESTWRTLIPPLTKLLRDMRASMLEKKRKNFLKDRMQVVISALKAYVSAHPVPTAIDDVDQIYPSALDIAAMPAIQRMMFTEIKSYVTDVEPDLKRLKEALAPDALDTLCDEWRAAKSLKLVALLPDNYRHHQDEDDDELYSLRFACVFFHCTVCGEPVNYPRVLAHACTRQARLGFRNLSGEESWLWQRLDALPWNHDGARIEWDARVARAAWRVIKSCGCDPRIVDQGDMDEEAAWLACKEREVFDWRRAIMHHLGHINKGEDDPTWLHLRDDEDIQLAIQAEARCRQRNDIEARQVRQVPRYVCVFCRRLCSLNDVDDHLKNSHNKSTPEEGVDYRLDVDASMRGLCLPIIILRRVVDLTKGSGGSQRKGKGRARRKEVISIDD</sequence>
<feature type="region of interest" description="Disordered" evidence="1">
    <location>
        <begin position="1"/>
        <end position="27"/>
    </location>
</feature>
<feature type="region of interest" description="Disordered" evidence="1">
    <location>
        <begin position="601"/>
        <end position="624"/>
    </location>
</feature>
<evidence type="ECO:0000313" key="3">
    <source>
        <dbReference type="EMBL" id="TRM59335.1"/>
    </source>
</evidence>
<accession>A0A550C3F8</accession>
<gene>
    <name evidence="3" type="ORF">BD626DRAFT_508008</name>
</gene>
<evidence type="ECO:0000256" key="1">
    <source>
        <dbReference type="SAM" id="MobiDB-lite"/>
    </source>
</evidence>
<dbReference type="AlphaFoldDB" id="A0A550C3F8"/>
<dbReference type="SUPFAM" id="SSF81383">
    <property type="entry name" value="F-box domain"/>
    <property type="match status" value="1"/>
</dbReference>
<dbReference type="InterPro" id="IPR036047">
    <property type="entry name" value="F-box-like_dom_sf"/>
</dbReference>
<protein>
    <recommendedName>
        <fullName evidence="2">F-box domain-containing protein</fullName>
    </recommendedName>
</protein>
<organism evidence="3 4">
    <name type="scientific">Schizophyllum amplum</name>
    <dbReference type="NCBI Taxonomy" id="97359"/>
    <lineage>
        <taxon>Eukaryota</taxon>
        <taxon>Fungi</taxon>
        <taxon>Dikarya</taxon>
        <taxon>Basidiomycota</taxon>
        <taxon>Agaricomycotina</taxon>
        <taxon>Agaricomycetes</taxon>
        <taxon>Agaricomycetidae</taxon>
        <taxon>Agaricales</taxon>
        <taxon>Schizophyllaceae</taxon>
        <taxon>Schizophyllum</taxon>
    </lineage>
</organism>